<feature type="region of interest" description="Disordered" evidence="1">
    <location>
        <begin position="399"/>
        <end position="422"/>
    </location>
</feature>
<comment type="caution">
    <text evidence="3">The sequence shown here is derived from an EMBL/GenBank/DDBJ whole genome shotgun (WGS) entry which is preliminary data.</text>
</comment>
<dbReference type="Gene3D" id="3.40.50.1820">
    <property type="entry name" value="alpha/beta hydrolase"/>
    <property type="match status" value="1"/>
</dbReference>
<sequence length="1030" mass="112738">MQLPSNDEFMPGAPDSAGIISSLISTFSVLGAAPSPELHSDHLFGPDTTDLHSFATSLSSPSSPRFDRCYSSASLPSSALDVDRSRLRHSLVPSTGFGMDYGAFRAPRTDHDYDISHPDEAAIAPVVRMVKTPSSLSPTSKNPSSSKPNPSARPEFLQNLGRSASYRGHETTNLDLLDLQSLSQKGSRASLASTLSGKSFKSFRLPKDACSRNVSGNTSCSSAHRTPALKSVRSIPSMSGSLNHHDNYNTPHVRTPLSPSIAGPDAFHAGSSPALYGGRDSTRTSFSGTSKCNHNPIASQLRFSTHEPSISSLQSDITFQPSRLSYIHPLDSAIESDPEDHLYEDDFSSPTAQAFRKQQRTFSHNFVAKFGDIDENLGLPTPYELNRFHDRYSMAEDNESHHFHDHTANGPETPQTNSTTIRGRAPSVYSHERDGQVFDNLDMLASTLDTGVSDGGKPYHWLKIKDQTLTEDSESAPAPAVSTRATRPSSLHRRSSSSRKHHTIRTNTSPTAPGVKLPTEKRKPPTNAGDVKHHARRHLRRSQIDSATQMASTNVDRHPQCKSRRSHSFSGSFTRTAAGDNTIRPQHLQPQPQVNMRPSSSDSIDTAVDDFLLAPRLNRTVQHPAEDRIIAFSDVGDPNGRAVFVCLGMGLTRYVMAFYDDLARVLKLRLITPDRPGVGGSDPCDESRAAPLTWPDDIAIICNHLKITRFSLLAHSAGAIYALATALRMPQHINGRIHLLAPWIPPSQIEMSNISIIKGTSSKSADNASKTPKMRSLAMPYSQRLLKALPTPIFKVANAGFMSVTSASVSTSSSKHASRKKRWKNSPKNPAVRSVRESAVFTDKATDANTCMSLGSPMSPPLSPQNMSALPKTSTSKEVESPTHIEPLTEDVQLAIRQRNVEFDARLTDAIWELATTNTNPSIDLLVCLERRQPIGFRYADVSRPVVIHHGARDTRVPIENVRWLGRTMQHCEVNVLEQEGHSLMANAAVMGNVLTEIAHEWDSYTRRHPSEQTDHTPGPSARHTVSANG</sequence>
<dbReference type="InterPro" id="IPR050471">
    <property type="entry name" value="AB_hydrolase"/>
</dbReference>
<dbReference type="AlphaFoldDB" id="A0A168D044"/>
<keyword evidence="3" id="KW-0378">Hydrolase</keyword>
<dbReference type="EMBL" id="AZGZ01000002">
    <property type="protein sequence ID" value="KZZ97219.1"/>
    <property type="molecule type" value="Genomic_DNA"/>
</dbReference>
<dbReference type="VEuPathDB" id="FungiDB:AAP_00862"/>
<accession>A0A168D044</accession>
<dbReference type="Pfam" id="PF12697">
    <property type="entry name" value="Abhydrolase_6"/>
    <property type="match status" value="1"/>
</dbReference>
<feature type="compositionally biased region" description="Basic residues" evidence="1">
    <location>
        <begin position="490"/>
        <end position="504"/>
    </location>
</feature>
<dbReference type="InterPro" id="IPR029058">
    <property type="entry name" value="AB_hydrolase_fold"/>
</dbReference>
<evidence type="ECO:0000259" key="2">
    <source>
        <dbReference type="Pfam" id="PF12697"/>
    </source>
</evidence>
<feature type="region of interest" description="Disordered" evidence="1">
    <location>
        <begin position="470"/>
        <end position="602"/>
    </location>
</feature>
<dbReference type="Proteomes" id="UP000242877">
    <property type="component" value="Unassembled WGS sequence"/>
</dbReference>
<feature type="compositionally biased region" description="Low complexity" evidence="1">
    <location>
        <begin position="132"/>
        <end position="150"/>
    </location>
</feature>
<organism evidence="3 4">
    <name type="scientific">Ascosphaera apis ARSEF 7405</name>
    <dbReference type="NCBI Taxonomy" id="392613"/>
    <lineage>
        <taxon>Eukaryota</taxon>
        <taxon>Fungi</taxon>
        <taxon>Dikarya</taxon>
        <taxon>Ascomycota</taxon>
        <taxon>Pezizomycotina</taxon>
        <taxon>Eurotiomycetes</taxon>
        <taxon>Eurotiomycetidae</taxon>
        <taxon>Onygenales</taxon>
        <taxon>Ascosphaeraceae</taxon>
        <taxon>Ascosphaera</taxon>
    </lineage>
</organism>
<reference evidence="3 4" key="1">
    <citation type="journal article" date="2016" name="Genome Biol. Evol.">
        <title>Divergent and convergent evolution of fungal pathogenicity.</title>
        <authorList>
            <person name="Shang Y."/>
            <person name="Xiao G."/>
            <person name="Zheng P."/>
            <person name="Cen K."/>
            <person name="Zhan S."/>
            <person name="Wang C."/>
        </authorList>
    </citation>
    <scope>NUCLEOTIDE SEQUENCE [LARGE SCALE GENOMIC DNA]</scope>
    <source>
        <strain evidence="3 4">ARSEF 7405</strain>
    </source>
</reference>
<dbReference type="OrthoDB" id="435520at2759"/>
<feature type="region of interest" description="Disordered" evidence="1">
    <location>
        <begin position="1007"/>
        <end position="1030"/>
    </location>
</feature>
<feature type="region of interest" description="Disordered" evidence="1">
    <location>
        <begin position="132"/>
        <end position="156"/>
    </location>
</feature>
<dbReference type="PANTHER" id="PTHR43433:SF10">
    <property type="entry name" value="AB HYDROLASE-1 DOMAIN-CONTAINING PROTEIN"/>
    <property type="match status" value="1"/>
</dbReference>
<evidence type="ECO:0000313" key="4">
    <source>
        <dbReference type="Proteomes" id="UP000242877"/>
    </source>
</evidence>
<dbReference type="PANTHER" id="PTHR43433">
    <property type="entry name" value="HYDROLASE, ALPHA/BETA FOLD FAMILY PROTEIN"/>
    <property type="match status" value="1"/>
</dbReference>
<dbReference type="InterPro" id="IPR000073">
    <property type="entry name" value="AB_hydrolase_1"/>
</dbReference>
<feature type="compositionally biased region" description="Polar residues" evidence="1">
    <location>
        <begin position="410"/>
        <end position="421"/>
    </location>
</feature>
<keyword evidence="4" id="KW-1185">Reference proteome</keyword>
<evidence type="ECO:0000256" key="1">
    <source>
        <dbReference type="SAM" id="MobiDB-lite"/>
    </source>
</evidence>
<feature type="compositionally biased region" description="Basic residues" evidence="1">
    <location>
        <begin position="816"/>
        <end position="825"/>
    </location>
</feature>
<feature type="domain" description="AB hydrolase-1" evidence="2">
    <location>
        <begin position="648"/>
        <end position="748"/>
    </location>
</feature>
<dbReference type="GO" id="GO:0016787">
    <property type="term" value="F:hydrolase activity"/>
    <property type="evidence" value="ECO:0007669"/>
    <property type="project" value="UniProtKB-KW"/>
</dbReference>
<proteinExistence type="predicted"/>
<protein>
    <submittedName>
        <fullName evidence="3">Hydrolase, alpha/beta fold family protein</fullName>
    </submittedName>
</protein>
<dbReference type="SUPFAM" id="SSF53474">
    <property type="entry name" value="alpha/beta-Hydrolases"/>
    <property type="match status" value="1"/>
</dbReference>
<gene>
    <name evidence="3" type="ORF">AAP_00862</name>
</gene>
<feature type="compositionally biased region" description="Polar residues" evidence="1">
    <location>
        <begin position="544"/>
        <end position="554"/>
    </location>
</feature>
<name>A0A168D044_9EURO</name>
<feature type="compositionally biased region" description="Polar residues" evidence="1">
    <location>
        <begin position="588"/>
        <end position="602"/>
    </location>
</feature>
<feature type="region of interest" description="Disordered" evidence="1">
    <location>
        <begin position="809"/>
        <end position="837"/>
    </location>
</feature>
<evidence type="ECO:0000313" key="3">
    <source>
        <dbReference type="EMBL" id="KZZ97219.1"/>
    </source>
</evidence>